<proteinExistence type="predicted"/>
<evidence type="ECO:0000256" key="1">
    <source>
        <dbReference type="SAM" id="SignalP"/>
    </source>
</evidence>
<keyword evidence="1" id="KW-0732">Signal</keyword>
<gene>
    <name evidence="2" type="ORF">DRB17_16310</name>
</gene>
<protein>
    <recommendedName>
        <fullName evidence="4">Secreted protein</fullName>
    </recommendedName>
</protein>
<organism evidence="2 3">
    <name type="scientific">Ferruginivarius sediminum</name>
    <dbReference type="NCBI Taxonomy" id="2661937"/>
    <lineage>
        <taxon>Bacteria</taxon>
        <taxon>Pseudomonadati</taxon>
        <taxon>Pseudomonadota</taxon>
        <taxon>Alphaproteobacteria</taxon>
        <taxon>Rhodospirillales</taxon>
        <taxon>Rhodospirillaceae</taxon>
        <taxon>Ferruginivarius</taxon>
    </lineage>
</organism>
<evidence type="ECO:0000313" key="2">
    <source>
        <dbReference type="EMBL" id="RDD60761.1"/>
    </source>
</evidence>
<accession>A0A369T612</accession>
<evidence type="ECO:0000313" key="3">
    <source>
        <dbReference type="Proteomes" id="UP000253941"/>
    </source>
</evidence>
<keyword evidence="3" id="KW-1185">Reference proteome</keyword>
<dbReference type="AlphaFoldDB" id="A0A369T612"/>
<dbReference type="EMBL" id="QPMH01000020">
    <property type="protein sequence ID" value="RDD60761.1"/>
    <property type="molecule type" value="Genomic_DNA"/>
</dbReference>
<name>A0A369T612_9PROT</name>
<feature type="chain" id="PRO_5016760507" description="Secreted protein" evidence="1">
    <location>
        <begin position="26"/>
        <end position="119"/>
    </location>
</feature>
<dbReference type="Proteomes" id="UP000253941">
    <property type="component" value="Unassembled WGS sequence"/>
</dbReference>
<feature type="signal peptide" evidence="1">
    <location>
        <begin position="1"/>
        <end position="25"/>
    </location>
</feature>
<reference evidence="2 3" key="1">
    <citation type="submission" date="2018-07" db="EMBL/GenBank/DDBJ databases">
        <title>Venubactetium sediminum gen. nov., sp. nov., isolated from a marine solar saltern.</title>
        <authorList>
            <person name="Wang S."/>
        </authorList>
    </citation>
    <scope>NUCLEOTIDE SEQUENCE [LARGE SCALE GENOMIC DNA]</scope>
    <source>
        <strain evidence="2 3">WD2A32</strain>
    </source>
</reference>
<dbReference type="RefSeq" id="WP_114583289.1">
    <property type="nucleotide sequence ID" value="NZ_QPMH01000020.1"/>
</dbReference>
<evidence type="ECO:0008006" key="4">
    <source>
        <dbReference type="Google" id="ProtNLM"/>
    </source>
</evidence>
<sequence length="119" mass="12817">MRSTVLSVSLSLATAFMLHAVPARADQTWIKPHIEACTLERGDTCGADVKCPDNAPYAVNGGGGMPMADPADHRVAMTMNLPVSANHWRVRWRNLGGKETKVKVAIRVLCSDDGSAWGE</sequence>
<comment type="caution">
    <text evidence="2">The sequence shown here is derived from an EMBL/GenBank/DDBJ whole genome shotgun (WGS) entry which is preliminary data.</text>
</comment>